<dbReference type="PANTHER" id="PTHR47840:SF1">
    <property type="entry name" value="ZN(II)2CYS6 TRANSCRIPTION FACTOR (EUROFUNG)"/>
    <property type="match status" value="1"/>
</dbReference>
<comment type="caution">
    <text evidence="11">The sequence shown here is derived from an EMBL/GenBank/DDBJ whole genome shotgun (WGS) entry which is preliminary data.</text>
</comment>
<keyword evidence="3 9" id="KW-1133">Transmembrane helix</keyword>
<evidence type="ECO:0000256" key="4">
    <source>
        <dbReference type="ARBA" id="ARBA00023015"/>
    </source>
</evidence>
<dbReference type="Gene3D" id="4.10.240.10">
    <property type="entry name" value="Zn(2)-C6 fungal-type DNA-binding domain"/>
    <property type="match status" value="1"/>
</dbReference>
<feature type="compositionally biased region" description="Polar residues" evidence="8">
    <location>
        <begin position="698"/>
        <end position="719"/>
    </location>
</feature>
<keyword evidence="6" id="KW-0804">Transcription</keyword>
<evidence type="ECO:0000256" key="7">
    <source>
        <dbReference type="ARBA" id="ARBA00023242"/>
    </source>
</evidence>
<feature type="region of interest" description="Disordered" evidence="8">
    <location>
        <begin position="643"/>
        <end position="684"/>
    </location>
</feature>
<evidence type="ECO:0000256" key="1">
    <source>
        <dbReference type="ARBA" id="ARBA00004141"/>
    </source>
</evidence>
<keyword evidence="2 9" id="KW-0812">Transmembrane</keyword>
<feature type="transmembrane region" description="Helical" evidence="9">
    <location>
        <begin position="768"/>
        <end position="787"/>
    </location>
</feature>
<proteinExistence type="predicted"/>
<evidence type="ECO:0000259" key="10">
    <source>
        <dbReference type="SMART" id="SM00066"/>
    </source>
</evidence>
<feature type="domain" description="Zn(2)-C6 fungal-type" evidence="10">
    <location>
        <begin position="14"/>
        <end position="61"/>
    </location>
</feature>
<dbReference type="CDD" id="cd00067">
    <property type="entry name" value="GAL4"/>
    <property type="match status" value="1"/>
</dbReference>
<keyword evidence="12" id="KW-1185">Reference proteome</keyword>
<sequence>MNAGNSDAKRRKIRKGTRSCWECKRRKIRCSFSAPSDPVYIGCRRRGVGCVGQEHPEESPAAASSTGSRGPYIGDRIVRVEALLDRLVKQAGNESNGSAPSEDGAPGPATSVSATDNGAELTIGPGPRLERITITPSRNTRYEDISAALHAALPPREDILLMAKAGLNVSFHKLMTHPHDVLAQSPGGGRADLDEIPDAKTHPTLLAKYLLILATCLQYANPDLHANEIRALSQPPRELMRRLADTAINLVISNDEFLGSFEGLECVMLETVYQANSGNLRRAWFACRRGLVVAQMMGLHRSGNRLPLKCIGPREPIYPNYMWFRIVWSDRQLCLLLGLPQGSLDASMASEAALARCTPSDRFERKQSVIASRIIERNDSSDPAIMDDFVALQELDAELQRAADEMPRAWWLTPSLANIVQDPEEAFWETLRLMEQMLYFNLLSLLHLPYMLRSRTFDTEPSSDSTIDLKHEYSKLTCVNASRELLSRFVTFRSFNRVAFACRSADFFALIGALTLVIAHLDGHRKQRLRQHGAGISGINVLAPQRNADRAMMDQVLENMEGVAQLSTDVLSERSSSLLRSLLALEADAAEGKHDNVDRDYFPVEVVTSTHPESAEEDGQSVRLGIPYIGTIRISREEVVSMESPRRDVTPSPIESRFVPTDIVPPSASHAPKDTPTVTSMSSSLSTKTLSSAYPQLNDTASTRPPMIQASSTTTQPPGIQSHRVDRPSTDENNSLAEYQEFAAPLWEQFLIVTKRVFPQYWRTPSYIYPKIILCISVSLFIGLVFLDAPLTIQGLQNQMFAIFEFCTILGQLVQQQMPHFVTQRSLYEARERPSKVYSWKVFMLSQIIVELPWNTLVSIFIWAFIYYPAGFYKNAGSAGEGTERGILMWLLFWQFLLFTCTFAHMCIFFSGTAKAGSNVANLLFMLAFFFCGVLASADSMPGFWIFLYRVSPLSYWVSAVLSTGLANIEVTCASNEWTTISPPDGLTCNAYMADYISRAGGYLLDPEATSDCMYCRLKDSNGFLSAISSEYSTRWRNFGIMWVYIAFNVVAALGLYYLVGMPKGKKRL</sequence>
<dbReference type="InterPro" id="IPR036864">
    <property type="entry name" value="Zn2-C6_fun-type_DNA-bd_sf"/>
</dbReference>
<evidence type="ECO:0000256" key="3">
    <source>
        <dbReference type="ARBA" id="ARBA00022989"/>
    </source>
</evidence>
<feature type="region of interest" description="Disordered" evidence="8">
    <location>
        <begin position="698"/>
        <end position="731"/>
    </location>
</feature>
<evidence type="ECO:0000313" key="12">
    <source>
        <dbReference type="Proteomes" id="UP001498476"/>
    </source>
</evidence>
<organism evidence="11 12">
    <name type="scientific">Neonectria punicea</name>
    <dbReference type="NCBI Taxonomy" id="979145"/>
    <lineage>
        <taxon>Eukaryota</taxon>
        <taxon>Fungi</taxon>
        <taxon>Dikarya</taxon>
        <taxon>Ascomycota</taxon>
        <taxon>Pezizomycotina</taxon>
        <taxon>Sordariomycetes</taxon>
        <taxon>Hypocreomycetidae</taxon>
        <taxon>Hypocreales</taxon>
        <taxon>Nectriaceae</taxon>
        <taxon>Neonectria</taxon>
    </lineage>
</organism>
<keyword evidence="5 9" id="KW-0472">Membrane</keyword>
<evidence type="ECO:0000313" key="11">
    <source>
        <dbReference type="EMBL" id="KAK7423707.1"/>
    </source>
</evidence>
<dbReference type="EMBL" id="JAZAVJ010000008">
    <property type="protein sequence ID" value="KAK7423707.1"/>
    <property type="molecule type" value="Genomic_DNA"/>
</dbReference>
<dbReference type="PANTHER" id="PTHR47840">
    <property type="entry name" value="ZN(II)2CYS6 TRANSCRIPTION FACTOR (EUROFUNG)-RELATED"/>
    <property type="match status" value="1"/>
</dbReference>
<feature type="compositionally biased region" description="Low complexity" evidence="8">
    <location>
        <begin position="675"/>
        <end position="684"/>
    </location>
</feature>
<dbReference type="InterPro" id="IPR001138">
    <property type="entry name" value="Zn2Cys6_DnaBD"/>
</dbReference>
<evidence type="ECO:0000256" key="5">
    <source>
        <dbReference type="ARBA" id="ARBA00023136"/>
    </source>
</evidence>
<keyword evidence="4" id="KW-0805">Transcription regulation</keyword>
<evidence type="ECO:0000256" key="2">
    <source>
        <dbReference type="ARBA" id="ARBA00022692"/>
    </source>
</evidence>
<keyword evidence="7" id="KW-0539">Nucleus</keyword>
<dbReference type="Proteomes" id="UP001498476">
    <property type="component" value="Unassembled WGS sequence"/>
</dbReference>
<feature type="region of interest" description="Disordered" evidence="8">
    <location>
        <begin position="92"/>
        <end position="131"/>
    </location>
</feature>
<comment type="subcellular location">
    <subcellularLocation>
        <location evidence="1">Membrane</location>
        <topology evidence="1">Multi-pass membrane protein</topology>
    </subcellularLocation>
</comment>
<evidence type="ECO:0000256" key="6">
    <source>
        <dbReference type="ARBA" id="ARBA00023163"/>
    </source>
</evidence>
<feature type="transmembrane region" description="Helical" evidence="9">
    <location>
        <begin position="887"/>
        <end position="911"/>
    </location>
</feature>
<dbReference type="SMART" id="SM00066">
    <property type="entry name" value="GAL4"/>
    <property type="match status" value="1"/>
</dbReference>
<dbReference type="SUPFAM" id="SSF57701">
    <property type="entry name" value="Zn2/Cys6 DNA-binding domain"/>
    <property type="match status" value="1"/>
</dbReference>
<protein>
    <recommendedName>
        <fullName evidence="10">Zn(2)-C6 fungal-type domain-containing protein</fullName>
    </recommendedName>
</protein>
<evidence type="ECO:0000256" key="8">
    <source>
        <dbReference type="SAM" id="MobiDB-lite"/>
    </source>
</evidence>
<dbReference type="CDD" id="cd12148">
    <property type="entry name" value="fungal_TF_MHR"/>
    <property type="match status" value="1"/>
</dbReference>
<reference evidence="11 12" key="1">
    <citation type="journal article" date="2025" name="Microbiol. Resour. Announc.">
        <title>Draft genome sequences for Neonectria magnoliae and Neonectria punicea, canker pathogens of Liriodendron tulipifera and Acer saccharum in West Virginia.</title>
        <authorList>
            <person name="Petronek H.M."/>
            <person name="Kasson M.T."/>
            <person name="Metheny A.M."/>
            <person name="Stauder C.M."/>
            <person name="Lovett B."/>
            <person name="Lynch S.C."/>
            <person name="Garnas J.R."/>
            <person name="Kasson L.R."/>
            <person name="Stajich J.E."/>
        </authorList>
    </citation>
    <scope>NUCLEOTIDE SEQUENCE [LARGE SCALE GENOMIC DNA]</scope>
    <source>
        <strain evidence="11 12">NRRL 64653</strain>
    </source>
</reference>
<evidence type="ECO:0000256" key="9">
    <source>
        <dbReference type="SAM" id="Phobius"/>
    </source>
</evidence>
<feature type="transmembrane region" description="Helical" evidence="9">
    <location>
        <begin position="1040"/>
        <end position="1060"/>
    </location>
</feature>
<name>A0ABR1HSA7_9HYPO</name>
<feature type="transmembrane region" description="Helical" evidence="9">
    <location>
        <begin position="842"/>
        <end position="867"/>
    </location>
</feature>
<accession>A0ABR1HSA7</accession>
<dbReference type="InterPro" id="IPR013525">
    <property type="entry name" value="ABC2_TM"/>
</dbReference>
<gene>
    <name evidence="11" type="ORF">QQX98_000897</name>
</gene>
<dbReference type="Pfam" id="PF01061">
    <property type="entry name" value="ABC2_membrane"/>
    <property type="match status" value="1"/>
</dbReference>
<feature type="transmembrane region" description="Helical" evidence="9">
    <location>
        <begin position="923"/>
        <end position="948"/>
    </location>
</feature>